<dbReference type="InterPro" id="IPR006058">
    <property type="entry name" value="2Fe2S_fd_BS"/>
</dbReference>
<dbReference type="InterPro" id="IPR001041">
    <property type="entry name" value="2Fe-2S_ferredoxin-type"/>
</dbReference>
<keyword evidence="6" id="KW-1185">Reference proteome</keyword>
<evidence type="ECO:0000259" key="4">
    <source>
        <dbReference type="PROSITE" id="PS51384"/>
    </source>
</evidence>
<dbReference type="PROSITE" id="PS00197">
    <property type="entry name" value="2FE2S_FER_1"/>
    <property type="match status" value="1"/>
</dbReference>
<sequence length="785" mass="87689">MDGQNINSSAMAVGGGCPFTGSNAKAEATKAKCPFDNTPADFDMFEGPYQVDPAEALRWSRDREPVFYSPKLGYWIVSRYEDVKAVFRNNDVFSPSIALEKMTPNSPEANAVLEKYDYGMNRTLVNEDEPAHMERRRVLLHSFLPEELAHHEEMVRKVTRQYVDRFVDRGEVDLVEDMLWEVPLIIALNFLGVPEEDMDRLREYSIAHTVNTWGRPTLDEQIGVAEAVGKFWQFSGEVLEKMRKNPNGHGWMDYSIRKQKELPEVVTDSYLHSMMMAGIVAAHETTANASANAFKLLLENRALWESICANPALIPNAIEECLRFSGSFVAWRRRAIKPAVVGGVDIPEGAKLLIVMASANHDERHFENPDELDIYRDNTTDHLTFGYGSHQCLGKNLARMEMRIFFEELTKRLPHMELVPNQKFEYLPNTSVRGPDNLWVRWDPSKNPERTNPEILGSRYPIKIGPPSKQDLSREMRVETLERIGENILAVTLKDPNGNALPRWNAGSHIDFEVGDFSRKYSLCGEAGDNSTLKVAILREDNGRGGSLHIHQTLREGMSVRIRGPKNHFRLNETHDDYVLIAGGIGITPIIAMADRLKSLGKPYQVHYAGRVRANMAMVGRLMRDHGAVTSLYAGDEGQSLDLAATVAGIGAQTHIYSCGPESLLNALQDLMEPIADRLHIEHFSAVATGLDPENETAFEVELADSERTLTVAANETLLDALEAAGIDIQSDCREGLCGSCEVRVLDGEADHRDKAMSATEHATSDRLMSCCSRAKKGSRLVLAL</sequence>
<dbReference type="Proteomes" id="UP001500791">
    <property type="component" value="Unassembled WGS sequence"/>
</dbReference>
<dbReference type="InterPro" id="IPR036010">
    <property type="entry name" value="2Fe-2S_ferredoxin-like_sf"/>
</dbReference>
<feature type="domain" description="2Fe-2S ferredoxin-type" evidence="3">
    <location>
        <begin position="699"/>
        <end position="785"/>
    </location>
</feature>
<reference evidence="6" key="1">
    <citation type="journal article" date="2019" name="Int. J. Syst. Evol. Microbiol.">
        <title>The Global Catalogue of Microorganisms (GCM) 10K type strain sequencing project: providing services to taxonomists for standard genome sequencing and annotation.</title>
        <authorList>
            <consortium name="The Broad Institute Genomics Platform"/>
            <consortium name="The Broad Institute Genome Sequencing Center for Infectious Disease"/>
            <person name="Wu L."/>
            <person name="Ma J."/>
        </authorList>
    </citation>
    <scope>NUCLEOTIDE SEQUENCE [LARGE SCALE GENOMIC DNA]</scope>
    <source>
        <strain evidence="6">JCM 13476</strain>
    </source>
</reference>
<dbReference type="InterPro" id="IPR001128">
    <property type="entry name" value="Cyt_P450"/>
</dbReference>
<feature type="domain" description="FAD-binding FR-type" evidence="4">
    <location>
        <begin position="471"/>
        <end position="572"/>
    </location>
</feature>
<evidence type="ECO:0000256" key="2">
    <source>
        <dbReference type="SAM" id="MobiDB-lite"/>
    </source>
</evidence>
<dbReference type="PROSITE" id="PS00086">
    <property type="entry name" value="CYTOCHROME_P450"/>
    <property type="match status" value="1"/>
</dbReference>
<comment type="caution">
    <text evidence="5">The sequence shown here is derived from an EMBL/GenBank/DDBJ whole genome shotgun (WGS) entry which is preliminary data.</text>
</comment>
<dbReference type="SUPFAM" id="SSF54292">
    <property type="entry name" value="2Fe-2S ferredoxin-like"/>
    <property type="match status" value="1"/>
</dbReference>
<dbReference type="SUPFAM" id="SSF63380">
    <property type="entry name" value="Riboflavin synthase domain-like"/>
    <property type="match status" value="1"/>
</dbReference>
<proteinExistence type="inferred from homology"/>
<name>A0ABP3ID02_9CAUL</name>
<dbReference type="InterPro" id="IPR017938">
    <property type="entry name" value="Riboflavin_synthase-like_b-brl"/>
</dbReference>
<dbReference type="InterPro" id="IPR002397">
    <property type="entry name" value="Cyt_P450_B"/>
</dbReference>
<organism evidence="5 6">
    <name type="scientific">Brevundimonas terrae</name>
    <dbReference type="NCBI Taxonomy" id="363631"/>
    <lineage>
        <taxon>Bacteria</taxon>
        <taxon>Pseudomonadati</taxon>
        <taxon>Pseudomonadota</taxon>
        <taxon>Alphaproteobacteria</taxon>
        <taxon>Caulobacterales</taxon>
        <taxon>Caulobacteraceae</taxon>
        <taxon>Brevundimonas</taxon>
    </lineage>
</organism>
<dbReference type="PROSITE" id="PS51085">
    <property type="entry name" value="2FE2S_FER_2"/>
    <property type="match status" value="1"/>
</dbReference>
<dbReference type="PANTHER" id="PTHR46696:SF6">
    <property type="entry name" value="P450, PUTATIVE (EUROFUNG)-RELATED"/>
    <property type="match status" value="1"/>
</dbReference>
<dbReference type="EMBL" id="BAAAEJ010000008">
    <property type="protein sequence ID" value="GAA0397405.1"/>
    <property type="molecule type" value="Genomic_DNA"/>
</dbReference>
<evidence type="ECO:0000313" key="5">
    <source>
        <dbReference type="EMBL" id="GAA0397405.1"/>
    </source>
</evidence>
<comment type="similarity">
    <text evidence="1">Belongs to the cytochrome P450 family.</text>
</comment>
<dbReference type="PANTHER" id="PTHR46696">
    <property type="entry name" value="P450, PUTATIVE (EUROFUNG)-RELATED"/>
    <property type="match status" value="1"/>
</dbReference>
<dbReference type="Pfam" id="PF00111">
    <property type="entry name" value="Fer2"/>
    <property type="match status" value="1"/>
</dbReference>
<dbReference type="InterPro" id="IPR039261">
    <property type="entry name" value="FNR_nucleotide-bd"/>
</dbReference>
<dbReference type="RefSeq" id="WP_167177815.1">
    <property type="nucleotide sequence ID" value="NZ_BAAAEJ010000008.1"/>
</dbReference>
<gene>
    <name evidence="5" type="ORF">GCM10009093_25090</name>
</gene>
<protein>
    <submittedName>
        <fullName evidence="5">Cytochrome P450/oxidoreductase</fullName>
    </submittedName>
</protein>
<dbReference type="PRINTS" id="PR00359">
    <property type="entry name" value="BP450"/>
</dbReference>
<dbReference type="CDD" id="cd11078">
    <property type="entry name" value="CYP130-like"/>
    <property type="match status" value="1"/>
</dbReference>
<dbReference type="Gene3D" id="2.40.30.10">
    <property type="entry name" value="Translation factors"/>
    <property type="match status" value="1"/>
</dbReference>
<dbReference type="SUPFAM" id="SSF48264">
    <property type="entry name" value="Cytochrome P450"/>
    <property type="match status" value="1"/>
</dbReference>
<evidence type="ECO:0000313" key="6">
    <source>
        <dbReference type="Proteomes" id="UP001500791"/>
    </source>
</evidence>
<dbReference type="Gene3D" id="1.10.630.10">
    <property type="entry name" value="Cytochrome P450"/>
    <property type="match status" value="1"/>
</dbReference>
<dbReference type="InterPro" id="IPR017972">
    <property type="entry name" value="Cyt_P450_CS"/>
</dbReference>
<dbReference type="Gene3D" id="3.40.50.80">
    <property type="entry name" value="Nucleotide-binding domain of ferredoxin-NADP reductase (FNR) module"/>
    <property type="match status" value="1"/>
</dbReference>
<accession>A0ABP3ID02</accession>
<dbReference type="Gene3D" id="3.10.20.30">
    <property type="match status" value="1"/>
</dbReference>
<dbReference type="InterPro" id="IPR012675">
    <property type="entry name" value="Beta-grasp_dom_sf"/>
</dbReference>
<dbReference type="CDD" id="cd06185">
    <property type="entry name" value="PDR_like"/>
    <property type="match status" value="1"/>
</dbReference>
<evidence type="ECO:0000256" key="1">
    <source>
        <dbReference type="ARBA" id="ARBA00010617"/>
    </source>
</evidence>
<dbReference type="SUPFAM" id="SSF52343">
    <property type="entry name" value="Ferredoxin reductase-like, C-terminal NADP-linked domain"/>
    <property type="match status" value="1"/>
</dbReference>
<dbReference type="InterPro" id="IPR017927">
    <property type="entry name" value="FAD-bd_FR_type"/>
</dbReference>
<feature type="region of interest" description="Disordered" evidence="2">
    <location>
        <begin position="450"/>
        <end position="473"/>
    </location>
</feature>
<dbReference type="PROSITE" id="PS51384">
    <property type="entry name" value="FAD_FR"/>
    <property type="match status" value="1"/>
</dbReference>
<dbReference type="CDD" id="cd00207">
    <property type="entry name" value="fer2"/>
    <property type="match status" value="1"/>
</dbReference>
<dbReference type="InterPro" id="IPR036396">
    <property type="entry name" value="Cyt_P450_sf"/>
</dbReference>
<dbReference type="Pfam" id="PF00067">
    <property type="entry name" value="p450"/>
    <property type="match status" value="1"/>
</dbReference>
<evidence type="ECO:0000259" key="3">
    <source>
        <dbReference type="PROSITE" id="PS51085"/>
    </source>
</evidence>